<protein>
    <submittedName>
        <fullName evidence="4">N-acetyltransferase</fullName>
    </submittedName>
</protein>
<evidence type="ECO:0000313" key="4">
    <source>
        <dbReference type="EMBL" id="MBR7796516.1"/>
    </source>
</evidence>
<reference evidence="4" key="1">
    <citation type="submission" date="2021-04" db="EMBL/GenBank/DDBJ databases">
        <title>Isolation and polyphasic classification of algal microorganism.</title>
        <authorList>
            <person name="Wang S."/>
        </authorList>
    </citation>
    <scope>NUCLEOTIDE SEQUENCE</scope>
    <source>
        <strain evidence="4">720a</strain>
    </source>
</reference>
<gene>
    <name evidence="4" type="ORF">KCX74_10750</name>
</gene>
<dbReference type="AlphaFoldDB" id="A0A941IBK0"/>
<feature type="domain" description="N-acetyltransferase" evidence="3">
    <location>
        <begin position="4"/>
        <end position="157"/>
    </location>
</feature>
<comment type="caution">
    <text evidence="4">The sequence shown here is derived from an EMBL/GenBank/DDBJ whole genome shotgun (WGS) entry which is preliminary data.</text>
</comment>
<evidence type="ECO:0000259" key="3">
    <source>
        <dbReference type="PROSITE" id="PS51186"/>
    </source>
</evidence>
<keyword evidence="5" id="KW-1185">Reference proteome</keyword>
<organism evidence="4 5">
    <name type="scientific">Virgibacillus salarius</name>
    <dbReference type="NCBI Taxonomy" id="447199"/>
    <lineage>
        <taxon>Bacteria</taxon>
        <taxon>Bacillati</taxon>
        <taxon>Bacillota</taxon>
        <taxon>Bacilli</taxon>
        <taxon>Bacillales</taxon>
        <taxon>Bacillaceae</taxon>
        <taxon>Virgibacillus</taxon>
    </lineage>
</organism>
<keyword evidence="1" id="KW-0808">Transferase</keyword>
<dbReference type="EMBL" id="JAGSOT010000028">
    <property type="protein sequence ID" value="MBR7796516.1"/>
    <property type="molecule type" value="Genomic_DNA"/>
</dbReference>
<dbReference type="PROSITE" id="PS51186">
    <property type="entry name" value="GNAT"/>
    <property type="match status" value="1"/>
</dbReference>
<dbReference type="Pfam" id="PF00583">
    <property type="entry name" value="Acetyltransf_1"/>
    <property type="match status" value="1"/>
</dbReference>
<accession>A0A941IBK0</accession>
<evidence type="ECO:0000256" key="1">
    <source>
        <dbReference type="ARBA" id="ARBA00022679"/>
    </source>
</evidence>
<dbReference type="PANTHER" id="PTHR43072:SF23">
    <property type="entry name" value="UPF0039 PROTEIN C11D3.02C"/>
    <property type="match status" value="1"/>
</dbReference>
<dbReference type="Proteomes" id="UP000675284">
    <property type="component" value="Unassembled WGS sequence"/>
</dbReference>
<dbReference type="Gene3D" id="3.40.630.30">
    <property type="match status" value="1"/>
</dbReference>
<keyword evidence="2" id="KW-0012">Acyltransferase</keyword>
<dbReference type="GO" id="GO:0016747">
    <property type="term" value="F:acyltransferase activity, transferring groups other than amino-acyl groups"/>
    <property type="evidence" value="ECO:0007669"/>
    <property type="project" value="InterPro"/>
</dbReference>
<sequence>MDSIIMEYMKKEDWPEVRDIYIEGIKTGNATFDTEPPTWDEWNSKYLQTCRLVVREHGRVVGWAALLPISSKKAHAGVAELSIYLGAKSRGKGLGRRLMEFLVAESEAAGFWTLQSGVFPENVGSIYLHEKAGFYEVGIRKRIGKLDGVWRDVILLERRSKVIGID</sequence>
<dbReference type="SUPFAM" id="SSF55729">
    <property type="entry name" value="Acyl-CoA N-acyltransferases (Nat)"/>
    <property type="match status" value="1"/>
</dbReference>
<dbReference type="CDD" id="cd04301">
    <property type="entry name" value="NAT_SF"/>
    <property type="match status" value="1"/>
</dbReference>
<dbReference type="InterPro" id="IPR000182">
    <property type="entry name" value="GNAT_dom"/>
</dbReference>
<dbReference type="InterPro" id="IPR016181">
    <property type="entry name" value="Acyl_CoA_acyltransferase"/>
</dbReference>
<evidence type="ECO:0000256" key="2">
    <source>
        <dbReference type="ARBA" id="ARBA00023315"/>
    </source>
</evidence>
<name>A0A941IBK0_9BACI</name>
<proteinExistence type="predicted"/>
<evidence type="ECO:0000313" key="5">
    <source>
        <dbReference type="Proteomes" id="UP000675284"/>
    </source>
</evidence>
<dbReference type="PANTHER" id="PTHR43072">
    <property type="entry name" value="N-ACETYLTRANSFERASE"/>
    <property type="match status" value="1"/>
</dbReference>